<evidence type="ECO:0000256" key="1">
    <source>
        <dbReference type="ARBA" id="ARBA00004417"/>
    </source>
</evidence>
<dbReference type="Pfam" id="PF00005">
    <property type="entry name" value="ABC_tran"/>
    <property type="match status" value="1"/>
</dbReference>
<evidence type="ECO:0000256" key="2">
    <source>
        <dbReference type="ARBA" id="ARBA00005417"/>
    </source>
</evidence>
<evidence type="ECO:0000256" key="8">
    <source>
        <dbReference type="ARBA" id="ARBA00023136"/>
    </source>
</evidence>
<keyword evidence="7 10" id="KW-0067">ATP-binding</keyword>
<dbReference type="GO" id="GO:0055085">
    <property type="term" value="P:transmembrane transport"/>
    <property type="evidence" value="ECO:0007669"/>
    <property type="project" value="UniProtKB-ARBA"/>
</dbReference>
<dbReference type="PANTHER" id="PTHR43776:SF4">
    <property type="entry name" value="PUTRESCINE EXPORT SYSTEM ATP-BINDING PROTEIN SAPF"/>
    <property type="match status" value="1"/>
</dbReference>
<comment type="caution">
    <text evidence="10">The sequence shown here is derived from an EMBL/GenBank/DDBJ whole genome shotgun (WGS) entry which is preliminary data.</text>
</comment>
<comment type="similarity">
    <text evidence="2">Belongs to the ABC transporter superfamily.</text>
</comment>
<dbReference type="PANTHER" id="PTHR43776">
    <property type="entry name" value="TRANSPORT ATP-BINDING PROTEIN"/>
    <property type="match status" value="1"/>
</dbReference>
<dbReference type="SUPFAM" id="SSF52540">
    <property type="entry name" value="P-loop containing nucleoside triphosphate hydrolases"/>
    <property type="match status" value="1"/>
</dbReference>
<proteinExistence type="inferred from homology"/>
<dbReference type="CDD" id="cd03257">
    <property type="entry name" value="ABC_NikE_OppD_transporters"/>
    <property type="match status" value="1"/>
</dbReference>
<keyword evidence="3" id="KW-0813">Transport</keyword>
<protein>
    <submittedName>
        <fullName evidence="10">Cationic peptide transport system ATP-binding protein</fullName>
    </submittedName>
</protein>
<dbReference type="RefSeq" id="WP_121122328.1">
    <property type="nucleotide sequence ID" value="NZ_CP016604.1"/>
</dbReference>
<dbReference type="Gene3D" id="3.40.50.300">
    <property type="entry name" value="P-loop containing nucleotide triphosphate hydrolases"/>
    <property type="match status" value="1"/>
</dbReference>
<dbReference type="SMART" id="SM00382">
    <property type="entry name" value="AAA"/>
    <property type="match status" value="1"/>
</dbReference>
<evidence type="ECO:0000313" key="11">
    <source>
        <dbReference type="Proteomes" id="UP000280099"/>
    </source>
</evidence>
<dbReference type="EMBL" id="RBJC01000005">
    <property type="protein sequence ID" value="RKR72662.1"/>
    <property type="molecule type" value="Genomic_DNA"/>
</dbReference>
<accession>A0A420XH37</accession>
<gene>
    <name evidence="10" type="ORF">DES31_0826</name>
</gene>
<dbReference type="Proteomes" id="UP000280099">
    <property type="component" value="Unassembled WGS sequence"/>
</dbReference>
<dbReference type="PROSITE" id="PS50893">
    <property type="entry name" value="ABC_TRANSPORTER_2"/>
    <property type="match status" value="1"/>
</dbReference>
<evidence type="ECO:0000313" key="10">
    <source>
        <dbReference type="EMBL" id="RKR72662.1"/>
    </source>
</evidence>
<organism evidence="10 11">
    <name type="scientific">Otariodibacter oris</name>
    <dbReference type="NCBI Taxonomy" id="1032623"/>
    <lineage>
        <taxon>Bacteria</taxon>
        <taxon>Pseudomonadati</taxon>
        <taxon>Pseudomonadota</taxon>
        <taxon>Gammaproteobacteria</taxon>
        <taxon>Pasteurellales</taxon>
        <taxon>Pasteurellaceae</taxon>
        <taxon>Otariodibacter</taxon>
    </lineage>
</organism>
<evidence type="ECO:0000256" key="7">
    <source>
        <dbReference type="ARBA" id="ARBA00022840"/>
    </source>
</evidence>
<feature type="domain" description="ABC transporter" evidence="9">
    <location>
        <begin position="4"/>
        <end position="249"/>
    </location>
</feature>
<dbReference type="GO" id="GO:0016887">
    <property type="term" value="F:ATP hydrolysis activity"/>
    <property type="evidence" value="ECO:0007669"/>
    <property type="project" value="InterPro"/>
</dbReference>
<sequence length="268" mass="30173">MPLLEVENLSKRFTDRISLFRKEDFYAVKNVSFSLENQETLAIIGANGAGKSTLAKMLVGITKPTSGQIKFEGKQLSHGDYAFRAKKIRMIFQDPNDAFDPNYNMGQILDSPLKLATNLSEQARNDRIFRALKLVGMYPEYALIDISEASSSQKQRLALARALILNPDIIIFDDSLNALDFSVKSQLTNLMLNLQERLGISYIYVGQNLGLIKHIADKLMVMDDGEVVEYGETKEILISPKHAITKRLIESYFGKNLTVSSWVPENDM</sequence>
<reference evidence="10 11" key="1">
    <citation type="submission" date="2018-10" db="EMBL/GenBank/DDBJ databases">
        <title>Genomic Encyclopedia of Type Strains, Phase IV (KMG-IV): sequencing the most valuable type-strain genomes for metagenomic binning, comparative biology and taxonomic classification.</title>
        <authorList>
            <person name="Goeker M."/>
        </authorList>
    </citation>
    <scope>NUCLEOTIDE SEQUENCE [LARGE SCALE GENOMIC DNA]</scope>
    <source>
        <strain evidence="10 11">DSM 23800</strain>
    </source>
</reference>
<keyword evidence="11" id="KW-1185">Reference proteome</keyword>
<dbReference type="InterPro" id="IPR050319">
    <property type="entry name" value="ABC_transp_ATP-bind"/>
</dbReference>
<keyword evidence="8" id="KW-0472">Membrane</keyword>
<evidence type="ECO:0000256" key="5">
    <source>
        <dbReference type="ARBA" id="ARBA00022519"/>
    </source>
</evidence>
<dbReference type="OrthoDB" id="9784450at2"/>
<keyword evidence="5" id="KW-0997">Cell inner membrane</keyword>
<keyword evidence="4" id="KW-1003">Cell membrane</keyword>
<dbReference type="InterPro" id="IPR003439">
    <property type="entry name" value="ABC_transporter-like_ATP-bd"/>
</dbReference>
<dbReference type="GO" id="GO:0005886">
    <property type="term" value="C:plasma membrane"/>
    <property type="evidence" value="ECO:0007669"/>
    <property type="project" value="UniProtKB-SubCell"/>
</dbReference>
<dbReference type="GO" id="GO:0005524">
    <property type="term" value="F:ATP binding"/>
    <property type="evidence" value="ECO:0007669"/>
    <property type="project" value="UniProtKB-KW"/>
</dbReference>
<evidence type="ECO:0000256" key="4">
    <source>
        <dbReference type="ARBA" id="ARBA00022475"/>
    </source>
</evidence>
<dbReference type="AlphaFoldDB" id="A0A420XH37"/>
<name>A0A420XH37_9PAST</name>
<keyword evidence="6" id="KW-0547">Nucleotide-binding</keyword>
<evidence type="ECO:0000259" key="9">
    <source>
        <dbReference type="PROSITE" id="PS50893"/>
    </source>
</evidence>
<dbReference type="InterPro" id="IPR027417">
    <property type="entry name" value="P-loop_NTPase"/>
</dbReference>
<evidence type="ECO:0000256" key="3">
    <source>
        <dbReference type="ARBA" id="ARBA00022448"/>
    </source>
</evidence>
<comment type="subcellular location">
    <subcellularLocation>
        <location evidence="1">Cell inner membrane</location>
        <topology evidence="1">Peripheral membrane protein</topology>
    </subcellularLocation>
</comment>
<evidence type="ECO:0000256" key="6">
    <source>
        <dbReference type="ARBA" id="ARBA00022741"/>
    </source>
</evidence>
<dbReference type="InterPro" id="IPR003593">
    <property type="entry name" value="AAA+_ATPase"/>
</dbReference>